<dbReference type="InterPro" id="IPR001910">
    <property type="entry name" value="Inosine/uridine_hydrolase_dom"/>
</dbReference>
<keyword evidence="1 4" id="KW-0378">Hydrolase</keyword>
<gene>
    <name evidence="4" type="ORF">CCGE525_27480</name>
</gene>
<dbReference type="PANTHER" id="PTHR12304">
    <property type="entry name" value="INOSINE-URIDINE PREFERRING NUCLEOSIDE HYDROLASE"/>
    <property type="match status" value="1"/>
</dbReference>
<dbReference type="GO" id="GO:0005829">
    <property type="term" value="C:cytosol"/>
    <property type="evidence" value="ECO:0007669"/>
    <property type="project" value="TreeGrafter"/>
</dbReference>
<dbReference type="EMBL" id="CP032695">
    <property type="protein sequence ID" value="AYG62507.1"/>
    <property type="molecule type" value="Genomic_DNA"/>
</dbReference>
<dbReference type="Gene3D" id="3.90.245.10">
    <property type="entry name" value="Ribonucleoside hydrolase-like"/>
    <property type="match status" value="1"/>
</dbReference>
<dbReference type="RefSeq" id="WP_120707422.1">
    <property type="nucleotide sequence ID" value="NZ_CP032695.1"/>
</dbReference>
<organism evidence="4 5">
    <name type="scientific">Rhizobium jaguaris</name>
    <dbReference type="NCBI Taxonomy" id="1312183"/>
    <lineage>
        <taxon>Bacteria</taxon>
        <taxon>Pseudomonadati</taxon>
        <taxon>Pseudomonadota</taxon>
        <taxon>Alphaproteobacteria</taxon>
        <taxon>Hyphomicrobiales</taxon>
        <taxon>Rhizobiaceae</taxon>
        <taxon>Rhizobium/Agrobacterium group</taxon>
        <taxon>Rhizobium</taxon>
    </lineage>
</organism>
<dbReference type="GO" id="GO:0006152">
    <property type="term" value="P:purine nucleoside catabolic process"/>
    <property type="evidence" value="ECO:0007669"/>
    <property type="project" value="TreeGrafter"/>
</dbReference>
<proteinExistence type="predicted"/>
<name>A0A387FXN2_9HYPH</name>
<dbReference type="CDD" id="cd02651">
    <property type="entry name" value="nuc_hydro_IU_UC_XIUA"/>
    <property type="match status" value="1"/>
</dbReference>
<dbReference type="GO" id="GO:0008477">
    <property type="term" value="F:purine nucleosidase activity"/>
    <property type="evidence" value="ECO:0007669"/>
    <property type="project" value="TreeGrafter"/>
</dbReference>
<reference evidence="4 5" key="1">
    <citation type="submission" date="2018-10" db="EMBL/GenBank/DDBJ databases">
        <title>Rhizobium etli, R. leguminosarum and a new Rhizobium genospecies from Phaseolus dumosus.</title>
        <authorList>
            <person name="Ramirez-Puebla S.T."/>
            <person name="Rogel-Hernandez M.A."/>
            <person name="Guerrero G."/>
            <person name="Ormeno-Orrillo E."/>
            <person name="Martinez-Romero J.C."/>
            <person name="Negrete-Yankelevich S."/>
            <person name="Martinez-Romero E."/>
        </authorList>
    </citation>
    <scope>NUCLEOTIDE SEQUENCE [LARGE SCALE GENOMIC DNA]</scope>
    <source>
        <strain evidence="4 5">CCGE525</strain>
        <plasmid evidence="5">prccge525c</plasmid>
    </source>
</reference>
<feature type="domain" description="Inosine/uridine-preferring nucleoside hydrolase" evidence="3">
    <location>
        <begin position="6"/>
        <end position="302"/>
    </location>
</feature>
<dbReference type="InterPro" id="IPR036452">
    <property type="entry name" value="Ribo_hydro-like"/>
</dbReference>
<keyword evidence="2" id="KW-0326">Glycosidase</keyword>
<dbReference type="InterPro" id="IPR023186">
    <property type="entry name" value="IUNH"/>
</dbReference>
<evidence type="ECO:0000256" key="1">
    <source>
        <dbReference type="ARBA" id="ARBA00022801"/>
    </source>
</evidence>
<geneLocation type="plasmid" evidence="5">
    <name>prccge525c</name>
</geneLocation>
<accession>A0A387FXN2</accession>
<dbReference type="OrthoDB" id="9797882at2"/>
<evidence type="ECO:0000313" key="5">
    <source>
        <dbReference type="Proteomes" id="UP000282195"/>
    </source>
</evidence>
<dbReference type="SUPFAM" id="SSF53590">
    <property type="entry name" value="Nucleoside hydrolase"/>
    <property type="match status" value="1"/>
</dbReference>
<evidence type="ECO:0000259" key="3">
    <source>
        <dbReference type="Pfam" id="PF01156"/>
    </source>
</evidence>
<dbReference type="Pfam" id="PF01156">
    <property type="entry name" value="IU_nuc_hydro"/>
    <property type="match status" value="1"/>
</dbReference>
<dbReference type="AlphaFoldDB" id="A0A387FXN2"/>
<dbReference type="KEGG" id="rjg:CCGE525_27480"/>
<sequence length="327" mass="35080">MSRHRVIIDTDPGVDDAAAILMALASPEIDLLGLTIVAGNVPLADTLANACRIVGLTGRTDVPVHGGVAGPLVRDQVYGKYARIGAFAEDLVARSDFSPAGEHAVHFLVRTARAAAAAAEPITICAIGPMTNIALALIQHPDVARGIREIVSMSGAFTALGHRTPWAEFNVYADPHAAEIVFRSGVPLTIMPLDMTFQALFTADHFARFRDQGGKPGRALFNLFTTFDRSDVNRFGRPGGPIHDATTVAFLVRPELFTGRKATVGTQLTGLTMGYTYADFYQKMDRAQNAKVMTGVDEQGFIDLLIERIARHGDTGVDPRTRGGQNA</sequence>
<dbReference type="PANTHER" id="PTHR12304:SF4">
    <property type="entry name" value="URIDINE NUCLEOSIDASE"/>
    <property type="match status" value="1"/>
</dbReference>
<keyword evidence="4" id="KW-0614">Plasmid</keyword>
<keyword evidence="5" id="KW-1185">Reference proteome</keyword>
<evidence type="ECO:0000313" key="4">
    <source>
        <dbReference type="EMBL" id="AYG62507.1"/>
    </source>
</evidence>
<protein>
    <submittedName>
        <fullName evidence="4">Nucleoside hydrolase</fullName>
    </submittedName>
</protein>
<evidence type="ECO:0000256" key="2">
    <source>
        <dbReference type="ARBA" id="ARBA00023295"/>
    </source>
</evidence>
<dbReference type="Proteomes" id="UP000282195">
    <property type="component" value="Plasmid pRCCGE525c"/>
</dbReference>